<keyword evidence="3" id="KW-1185">Reference proteome</keyword>
<name>A0AAD7W3T9_9TELE</name>
<proteinExistence type="predicted"/>
<dbReference type="Proteomes" id="UP001221898">
    <property type="component" value="Unassembled WGS sequence"/>
</dbReference>
<feature type="compositionally biased region" description="Acidic residues" evidence="1">
    <location>
        <begin position="253"/>
        <end position="269"/>
    </location>
</feature>
<sequence>MSKADLIEAQKKDNTIQRVVEAMQRGKWPKDKETDTEMTLMKRERDRLVLKDGLLPRTSKKPSGEQVTQLVLPAEFQGAVLLSLHDDMGHLGVERTTDLQREKPDCQWIFVSEPHLMEQETVVEKLKGDLQEAYQLASQAADKMHQRNKRAYDQRVRFQTVDTGDRVLLKNLGLRDREWERTHRSYKEYMDKLLQRRTYDEPATAGSSEEEHEPSVQDPSEEEEVSIREEDNKVSACEEVSDQEEHQSHDPDDRSEEESQSEDDDDSDNTTDSGRSESELEQEVPKHLLATLKLSQCLLYTKDT</sequence>
<feature type="compositionally biased region" description="Basic and acidic residues" evidence="1">
    <location>
        <begin position="243"/>
        <end position="252"/>
    </location>
</feature>
<accession>A0AAD7W3T9</accession>
<dbReference type="EMBL" id="JAINUG010000299">
    <property type="protein sequence ID" value="KAJ8379189.1"/>
    <property type="molecule type" value="Genomic_DNA"/>
</dbReference>
<dbReference type="AlphaFoldDB" id="A0AAD7W3T9"/>
<evidence type="ECO:0000313" key="2">
    <source>
        <dbReference type="EMBL" id="KAJ8379189.1"/>
    </source>
</evidence>
<organism evidence="2 3">
    <name type="scientific">Aldrovandia affinis</name>
    <dbReference type="NCBI Taxonomy" id="143900"/>
    <lineage>
        <taxon>Eukaryota</taxon>
        <taxon>Metazoa</taxon>
        <taxon>Chordata</taxon>
        <taxon>Craniata</taxon>
        <taxon>Vertebrata</taxon>
        <taxon>Euteleostomi</taxon>
        <taxon>Actinopterygii</taxon>
        <taxon>Neopterygii</taxon>
        <taxon>Teleostei</taxon>
        <taxon>Notacanthiformes</taxon>
        <taxon>Halosauridae</taxon>
        <taxon>Aldrovandia</taxon>
    </lineage>
</organism>
<evidence type="ECO:0000313" key="3">
    <source>
        <dbReference type="Proteomes" id="UP001221898"/>
    </source>
</evidence>
<feature type="region of interest" description="Disordered" evidence="1">
    <location>
        <begin position="197"/>
        <end position="287"/>
    </location>
</feature>
<feature type="compositionally biased region" description="Basic and acidic residues" evidence="1">
    <location>
        <begin position="274"/>
        <end position="286"/>
    </location>
</feature>
<reference evidence="2" key="1">
    <citation type="journal article" date="2023" name="Science">
        <title>Genome structures resolve the early diversification of teleost fishes.</title>
        <authorList>
            <person name="Parey E."/>
            <person name="Louis A."/>
            <person name="Montfort J."/>
            <person name="Bouchez O."/>
            <person name="Roques C."/>
            <person name="Iampietro C."/>
            <person name="Lluch J."/>
            <person name="Castinel A."/>
            <person name="Donnadieu C."/>
            <person name="Desvignes T."/>
            <person name="Floi Bucao C."/>
            <person name="Jouanno E."/>
            <person name="Wen M."/>
            <person name="Mejri S."/>
            <person name="Dirks R."/>
            <person name="Jansen H."/>
            <person name="Henkel C."/>
            <person name="Chen W.J."/>
            <person name="Zahm M."/>
            <person name="Cabau C."/>
            <person name="Klopp C."/>
            <person name="Thompson A.W."/>
            <person name="Robinson-Rechavi M."/>
            <person name="Braasch I."/>
            <person name="Lecointre G."/>
            <person name="Bobe J."/>
            <person name="Postlethwait J.H."/>
            <person name="Berthelot C."/>
            <person name="Roest Crollius H."/>
            <person name="Guiguen Y."/>
        </authorList>
    </citation>
    <scope>NUCLEOTIDE SEQUENCE</scope>
    <source>
        <strain evidence="2">NC1722</strain>
    </source>
</reference>
<protein>
    <submittedName>
        <fullName evidence="2">Uncharacterized protein</fullName>
    </submittedName>
</protein>
<dbReference type="Gene3D" id="1.10.340.70">
    <property type="match status" value="1"/>
</dbReference>
<gene>
    <name evidence="2" type="ORF">AAFF_G00223010</name>
</gene>
<evidence type="ECO:0000256" key="1">
    <source>
        <dbReference type="SAM" id="MobiDB-lite"/>
    </source>
</evidence>
<comment type="caution">
    <text evidence="2">The sequence shown here is derived from an EMBL/GenBank/DDBJ whole genome shotgun (WGS) entry which is preliminary data.</text>
</comment>